<reference evidence="9" key="1">
    <citation type="submission" date="2012-12" db="EMBL/GenBank/DDBJ databases">
        <authorList>
            <person name="Hellsten U."/>
            <person name="Grimwood J."/>
            <person name="Chapman J.A."/>
            <person name="Shapiro H."/>
            <person name="Aerts A."/>
            <person name="Otillar R.P."/>
            <person name="Terry A.Y."/>
            <person name="Boore J.L."/>
            <person name="Simakov O."/>
            <person name="Marletaz F."/>
            <person name="Cho S.-J."/>
            <person name="Edsinger-Gonzales E."/>
            <person name="Havlak P."/>
            <person name="Kuo D.-H."/>
            <person name="Larsson T."/>
            <person name="Lv J."/>
            <person name="Arendt D."/>
            <person name="Savage R."/>
            <person name="Osoegawa K."/>
            <person name="de Jong P."/>
            <person name="Lindberg D.R."/>
            <person name="Seaver E.C."/>
            <person name="Weisblat D.A."/>
            <person name="Putnam N.H."/>
            <person name="Grigoriev I.V."/>
            <person name="Rokhsar D.S."/>
        </authorList>
    </citation>
    <scope>NUCLEOTIDE SEQUENCE</scope>
    <source>
        <strain evidence="9">I ESC-2004</strain>
    </source>
</reference>
<dbReference type="PANTHER" id="PTHR31107">
    <property type="entry name" value="APOPTOGENIC PROTEIN 1, MITOCHONDRIAL"/>
    <property type="match status" value="1"/>
</dbReference>
<evidence type="ECO:0000256" key="6">
    <source>
        <dbReference type="ARBA" id="ARBA00023136"/>
    </source>
</evidence>
<dbReference type="AlphaFoldDB" id="R7VK87"/>
<dbReference type="GO" id="GO:0097193">
    <property type="term" value="P:intrinsic apoptotic signaling pathway"/>
    <property type="evidence" value="ECO:0007669"/>
    <property type="project" value="InterPro"/>
</dbReference>
<keyword evidence="5" id="KW-0496">Mitochondrion</keyword>
<dbReference type="InterPro" id="IPR018796">
    <property type="entry name" value="COA8"/>
</dbReference>
<dbReference type="HOGENOM" id="CLU_118274_0_0_1"/>
<accession>R7VK87</accession>
<dbReference type="PANTHER" id="PTHR31107:SF2">
    <property type="entry name" value="CYTOCHROME C OXIDASE ASSEMBLY FACTOR 8"/>
    <property type="match status" value="1"/>
</dbReference>
<reference evidence="7 9" key="2">
    <citation type="journal article" date="2013" name="Nature">
        <title>Insights into bilaterian evolution from three spiralian genomes.</title>
        <authorList>
            <person name="Simakov O."/>
            <person name="Marletaz F."/>
            <person name="Cho S.J."/>
            <person name="Edsinger-Gonzales E."/>
            <person name="Havlak P."/>
            <person name="Hellsten U."/>
            <person name="Kuo D.H."/>
            <person name="Larsson T."/>
            <person name="Lv J."/>
            <person name="Arendt D."/>
            <person name="Savage R."/>
            <person name="Osoegawa K."/>
            <person name="de Jong P."/>
            <person name="Grimwood J."/>
            <person name="Chapman J.A."/>
            <person name="Shapiro H."/>
            <person name="Aerts A."/>
            <person name="Otillar R.P."/>
            <person name="Terry A.Y."/>
            <person name="Boore J.L."/>
            <person name="Grigoriev I.V."/>
            <person name="Lindberg D.R."/>
            <person name="Seaver E.C."/>
            <person name="Weisblat D.A."/>
            <person name="Putnam N.H."/>
            <person name="Rokhsar D.S."/>
        </authorList>
    </citation>
    <scope>NUCLEOTIDE SEQUENCE</scope>
    <source>
        <strain evidence="7 9">I ESC-2004</strain>
    </source>
</reference>
<name>R7VK87_CAPTE</name>
<dbReference type="OMA" id="AWNQEFW"/>
<evidence type="ECO:0000256" key="5">
    <source>
        <dbReference type="ARBA" id="ARBA00023128"/>
    </source>
</evidence>
<dbReference type="EMBL" id="KB293067">
    <property type="protein sequence ID" value="ELU16575.1"/>
    <property type="molecule type" value="Genomic_DNA"/>
</dbReference>
<evidence type="ECO:0000256" key="3">
    <source>
        <dbReference type="ARBA" id="ARBA00022792"/>
    </source>
</evidence>
<keyword evidence="6" id="KW-0472">Membrane</keyword>
<evidence type="ECO:0000313" key="7">
    <source>
        <dbReference type="EMBL" id="ELU16575.1"/>
    </source>
</evidence>
<dbReference type="Pfam" id="PF10231">
    <property type="entry name" value="COA8"/>
    <property type="match status" value="1"/>
</dbReference>
<protein>
    <recommendedName>
        <fullName evidence="10">Apoptogenic protein 1, mitochondrial</fullName>
    </recommendedName>
</protein>
<comment type="subcellular location">
    <subcellularLocation>
        <location evidence="1">Mitochondrion inner membrane</location>
        <topology evidence="1">Peripheral membrane protein</topology>
        <orientation evidence="1">Matrix side</orientation>
    </subcellularLocation>
</comment>
<dbReference type="OrthoDB" id="6246201at2759"/>
<evidence type="ECO:0000313" key="8">
    <source>
        <dbReference type="EnsemblMetazoa" id="CapteP159424"/>
    </source>
</evidence>
<reference evidence="8" key="3">
    <citation type="submission" date="2015-06" db="UniProtKB">
        <authorList>
            <consortium name="EnsemblMetazoa"/>
        </authorList>
    </citation>
    <scope>IDENTIFICATION</scope>
</reference>
<evidence type="ECO:0000256" key="1">
    <source>
        <dbReference type="ARBA" id="ARBA00004443"/>
    </source>
</evidence>
<evidence type="ECO:0000256" key="2">
    <source>
        <dbReference type="ARBA" id="ARBA00005453"/>
    </source>
</evidence>
<evidence type="ECO:0008006" key="10">
    <source>
        <dbReference type="Google" id="ProtNLM"/>
    </source>
</evidence>
<organism evidence="7">
    <name type="scientific">Capitella teleta</name>
    <name type="common">Polychaete worm</name>
    <dbReference type="NCBI Taxonomy" id="283909"/>
    <lineage>
        <taxon>Eukaryota</taxon>
        <taxon>Metazoa</taxon>
        <taxon>Spiralia</taxon>
        <taxon>Lophotrochozoa</taxon>
        <taxon>Annelida</taxon>
        <taxon>Polychaeta</taxon>
        <taxon>Sedentaria</taxon>
        <taxon>Scolecida</taxon>
        <taxon>Capitellidae</taxon>
        <taxon>Capitella</taxon>
    </lineage>
</organism>
<dbReference type="EnsemblMetazoa" id="CapteT159424">
    <property type="protein sequence ID" value="CapteP159424"/>
    <property type="gene ID" value="CapteG159424"/>
</dbReference>
<comment type="similarity">
    <text evidence="2">Belongs to the COA8 family.</text>
</comment>
<dbReference type="Proteomes" id="UP000014760">
    <property type="component" value="Unassembled WGS sequence"/>
</dbReference>
<keyword evidence="4" id="KW-0809">Transit peptide</keyword>
<dbReference type="GO" id="GO:0005743">
    <property type="term" value="C:mitochondrial inner membrane"/>
    <property type="evidence" value="ECO:0007669"/>
    <property type="project" value="UniProtKB-SubCell"/>
</dbReference>
<keyword evidence="9" id="KW-1185">Reference proteome</keyword>
<keyword evidence="3" id="KW-0999">Mitochondrion inner membrane</keyword>
<evidence type="ECO:0000313" key="9">
    <source>
        <dbReference type="Proteomes" id="UP000014760"/>
    </source>
</evidence>
<evidence type="ECO:0000256" key="4">
    <source>
        <dbReference type="ARBA" id="ARBA00022946"/>
    </source>
</evidence>
<dbReference type="EMBL" id="AMQN01017394">
    <property type="status" value="NOT_ANNOTATED_CDS"/>
    <property type="molecule type" value="Genomic_DNA"/>
</dbReference>
<proteinExistence type="inferred from homology"/>
<gene>
    <name evidence="7" type="ORF">CAPTEDRAFT_159424</name>
</gene>
<sequence>MSILIKQSTFKGISAGLCKFRRCYICTSTALQSGDKIKLPHSSPENIQHDWVGPSDPVSNIRQFKYHVPKNETPIQKQLRNRREEVQEWNHAFWAKHNRNFQQEKAAFIKETLAKQRARGVNVERLNTEELAVFYKRFLDDNYRLHKDYNREWYQKNLGLLWPAIRANIEKLFR</sequence>
<dbReference type="FunCoup" id="R7VK87">
    <property type="interactions" value="625"/>
</dbReference>